<protein>
    <submittedName>
        <fullName evidence="1">Uncharacterized protein</fullName>
    </submittedName>
</protein>
<gene>
    <name evidence="1" type="ORF">VTL71DRAFT_13944</name>
</gene>
<organism evidence="1 2">
    <name type="scientific">Oculimacula yallundae</name>
    <dbReference type="NCBI Taxonomy" id="86028"/>
    <lineage>
        <taxon>Eukaryota</taxon>
        <taxon>Fungi</taxon>
        <taxon>Dikarya</taxon>
        <taxon>Ascomycota</taxon>
        <taxon>Pezizomycotina</taxon>
        <taxon>Leotiomycetes</taxon>
        <taxon>Helotiales</taxon>
        <taxon>Ploettnerulaceae</taxon>
        <taxon>Oculimacula</taxon>
    </lineage>
</organism>
<name>A0ABR4CLV3_9HELO</name>
<evidence type="ECO:0000313" key="2">
    <source>
        <dbReference type="Proteomes" id="UP001595075"/>
    </source>
</evidence>
<evidence type="ECO:0000313" key="1">
    <source>
        <dbReference type="EMBL" id="KAL2070918.1"/>
    </source>
</evidence>
<proteinExistence type="predicted"/>
<dbReference type="EMBL" id="JAZHXI010000006">
    <property type="protein sequence ID" value="KAL2070918.1"/>
    <property type="molecule type" value="Genomic_DNA"/>
</dbReference>
<sequence length="88" mass="9556">MNLDGFEVLPGVTPNNTSYVLSWEPITVLKNVGHDAGEEGSSPHFAKLILCNLRCQWVARVAAAIGSQTCAAYLAHNYLKQARQTVAK</sequence>
<comment type="caution">
    <text evidence="1">The sequence shown here is derived from an EMBL/GenBank/DDBJ whole genome shotgun (WGS) entry which is preliminary data.</text>
</comment>
<keyword evidence="2" id="KW-1185">Reference proteome</keyword>
<feature type="non-terminal residue" evidence="1">
    <location>
        <position position="88"/>
    </location>
</feature>
<reference evidence="1 2" key="1">
    <citation type="journal article" date="2024" name="Commun. Biol.">
        <title>Comparative genomic analysis of thermophilic fungi reveals convergent evolutionary adaptations and gene losses.</title>
        <authorList>
            <person name="Steindorff A.S."/>
            <person name="Aguilar-Pontes M.V."/>
            <person name="Robinson A.J."/>
            <person name="Andreopoulos B."/>
            <person name="LaButti K."/>
            <person name="Kuo A."/>
            <person name="Mondo S."/>
            <person name="Riley R."/>
            <person name="Otillar R."/>
            <person name="Haridas S."/>
            <person name="Lipzen A."/>
            <person name="Grimwood J."/>
            <person name="Schmutz J."/>
            <person name="Clum A."/>
            <person name="Reid I.D."/>
            <person name="Moisan M.C."/>
            <person name="Butler G."/>
            <person name="Nguyen T.T.M."/>
            <person name="Dewar K."/>
            <person name="Conant G."/>
            <person name="Drula E."/>
            <person name="Henrissat B."/>
            <person name="Hansel C."/>
            <person name="Singer S."/>
            <person name="Hutchinson M.I."/>
            <person name="de Vries R.P."/>
            <person name="Natvig D.O."/>
            <person name="Powell A.J."/>
            <person name="Tsang A."/>
            <person name="Grigoriev I.V."/>
        </authorList>
    </citation>
    <scope>NUCLEOTIDE SEQUENCE [LARGE SCALE GENOMIC DNA]</scope>
    <source>
        <strain evidence="1 2">CBS 494.80</strain>
    </source>
</reference>
<accession>A0ABR4CLV3</accession>
<dbReference type="Proteomes" id="UP001595075">
    <property type="component" value="Unassembled WGS sequence"/>
</dbReference>